<dbReference type="Proteomes" id="UP000284531">
    <property type="component" value="Unassembled WGS sequence"/>
</dbReference>
<gene>
    <name evidence="1" type="ORF">BXY64_1441</name>
</gene>
<evidence type="ECO:0000313" key="2">
    <source>
        <dbReference type="Proteomes" id="UP000284531"/>
    </source>
</evidence>
<reference evidence="1 2" key="1">
    <citation type="submission" date="2018-09" db="EMBL/GenBank/DDBJ databases">
        <title>Genomic Encyclopedia of Archaeal and Bacterial Type Strains, Phase II (KMG-II): from individual species to whole genera.</title>
        <authorList>
            <person name="Goeker M."/>
        </authorList>
    </citation>
    <scope>NUCLEOTIDE SEQUENCE [LARGE SCALE GENOMIC DNA]</scope>
    <source>
        <strain evidence="1 2">DSM 21950</strain>
    </source>
</reference>
<dbReference type="AlphaFoldDB" id="A0A419X9K7"/>
<evidence type="ECO:0000313" key="1">
    <source>
        <dbReference type="EMBL" id="RKE04421.1"/>
    </source>
</evidence>
<protein>
    <submittedName>
        <fullName evidence="1">Uncharacterized protein</fullName>
    </submittedName>
</protein>
<dbReference type="EMBL" id="RAPQ01000008">
    <property type="protein sequence ID" value="RKE04421.1"/>
    <property type="molecule type" value="Genomic_DNA"/>
</dbReference>
<organism evidence="1 2">
    <name type="scientific">Marinifilum flexuosum</name>
    <dbReference type="NCBI Taxonomy" id="1117708"/>
    <lineage>
        <taxon>Bacteria</taxon>
        <taxon>Pseudomonadati</taxon>
        <taxon>Bacteroidota</taxon>
        <taxon>Bacteroidia</taxon>
        <taxon>Marinilabiliales</taxon>
        <taxon>Marinifilaceae</taxon>
    </lineage>
</organism>
<sequence length="61" mass="6799">MHKSEHLNERSLSIINSRSSQTNRFNNEIGNKAFTPWASAKITPGLSSEFSGLLVPLELKN</sequence>
<comment type="caution">
    <text evidence="1">The sequence shown here is derived from an EMBL/GenBank/DDBJ whole genome shotgun (WGS) entry which is preliminary data.</text>
</comment>
<keyword evidence="2" id="KW-1185">Reference proteome</keyword>
<name>A0A419X9K7_9BACT</name>
<accession>A0A419X9K7</accession>
<proteinExistence type="predicted"/>